<dbReference type="InterPro" id="IPR005119">
    <property type="entry name" value="LysR_subst-bd"/>
</dbReference>
<dbReference type="EMBL" id="JAGRYU010000019">
    <property type="protein sequence ID" value="MBU4682611.1"/>
    <property type="molecule type" value="Genomic_DNA"/>
</dbReference>
<evidence type="ECO:0000256" key="1">
    <source>
        <dbReference type="ARBA" id="ARBA00009437"/>
    </source>
</evidence>
<evidence type="ECO:0000256" key="4">
    <source>
        <dbReference type="ARBA" id="ARBA00023163"/>
    </source>
</evidence>
<organism evidence="6 7">
    <name type="scientific">Cedecea davisae</name>
    <dbReference type="NCBI Taxonomy" id="158484"/>
    <lineage>
        <taxon>Bacteria</taxon>
        <taxon>Pseudomonadati</taxon>
        <taxon>Pseudomonadota</taxon>
        <taxon>Gammaproteobacteria</taxon>
        <taxon>Enterobacterales</taxon>
        <taxon>Enterobacteriaceae</taxon>
        <taxon>Cedecea</taxon>
    </lineage>
</organism>
<comment type="similarity">
    <text evidence="1">Belongs to the LysR transcriptional regulatory family.</text>
</comment>
<feature type="domain" description="HTH lysR-type" evidence="5">
    <location>
        <begin position="1"/>
        <end position="56"/>
    </location>
</feature>
<comment type="caution">
    <text evidence="6">The sequence shown here is derived from an EMBL/GenBank/DDBJ whole genome shotgun (WGS) entry which is preliminary data.</text>
</comment>
<evidence type="ECO:0000256" key="2">
    <source>
        <dbReference type="ARBA" id="ARBA00023015"/>
    </source>
</evidence>
<evidence type="ECO:0000313" key="6">
    <source>
        <dbReference type="EMBL" id="MBU4682611.1"/>
    </source>
</evidence>
<name>A0ABS6DHD1_9ENTR</name>
<evidence type="ECO:0000259" key="5">
    <source>
        <dbReference type="PROSITE" id="PS50931"/>
    </source>
</evidence>
<dbReference type="PANTHER" id="PTHR30537">
    <property type="entry name" value="HTH-TYPE TRANSCRIPTIONAL REGULATOR"/>
    <property type="match status" value="1"/>
</dbReference>
<proteinExistence type="inferred from homology"/>
<reference evidence="7" key="1">
    <citation type="submission" date="2023-07" db="EMBL/GenBank/DDBJ databases">
        <title>Cedecea davisae an AmpC producer and its therapeutic implications.</title>
        <authorList>
            <person name="Notter J."/>
        </authorList>
    </citation>
    <scope>NUCLEOTIDE SEQUENCE [LARGE SCALE GENOMIC DNA]</scope>
    <source>
        <strain evidence="7">1</strain>
    </source>
</reference>
<dbReference type="Pfam" id="PF00126">
    <property type="entry name" value="HTH_1"/>
    <property type="match status" value="1"/>
</dbReference>
<dbReference type="Proteomes" id="UP000686327">
    <property type="component" value="Unassembled WGS sequence"/>
</dbReference>
<dbReference type="InterPro" id="IPR058163">
    <property type="entry name" value="LysR-type_TF_proteobact-type"/>
</dbReference>
<keyword evidence="4" id="KW-0804">Transcription</keyword>
<keyword evidence="3" id="KW-0238">DNA-binding</keyword>
<dbReference type="PANTHER" id="PTHR30537:SF5">
    <property type="entry name" value="HTH-TYPE TRANSCRIPTIONAL ACTIVATOR TTDR-RELATED"/>
    <property type="match status" value="1"/>
</dbReference>
<accession>A0ABS6DHD1</accession>
<protein>
    <submittedName>
        <fullName evidence="6">LysR family transcriptional regulator</fullName>
    </submittedName>
</protein>
<dbReference type="Pfam" id="PF03466">
    <property type="entry name" value="LysR_substrate"/>
    <property type="match status" value="1"/>
</dbReference>
<dbReference type="PROSITE" id="PS50931">
    <property type="entry name" value="HTH_LYSR"/>
    <property type="match status" value="1"/>
</dbReference>
<dbReference type="InterPro" id="IPR000847">
    <property type="entry name" value="LysR_HTH_N"/>
</dbReference>
<evidence type="ECO:0000256" key="3">
    <source>
        <dbReference type="ARBA" id="ARBA00023125"/>
    </source>
</evidence>
<keyword evidence="7" id="KW-1185">Reference proteome</keyword>
<sequence length="296" mass="33677">MENMKAFRMVVECKGFRAAALAMKISPAMVSRRIEKLEHELKTQLFKRNSRKVLLTTAGEQLYQRCVSIIDDYESCLRDVKSFNAEVSGCLKVGIPHSINHLHVIPNLRQFFELYPRLRLETVTGNHCMELFSHGFDLALQCGPLPDSNLYYSLLGYWRKHACVTPDYARRHGLPAHPNELLSHSCLFHFDNHHRSWKFMIGGELTEVRPACTSRMSNSLDLYQMVKNGLGISYLPDFTVREGINSGEILSVLDEFMPPPLPMYVVHVNPKPSPKEQAFIDFIRTLNLATVAGPAS</sequence>
<dbReference type="CDD" id="cd08422">
    <property type="entry name" value="PBP2_CrgA_like"/>
    <property type="match status" value="1"/>
</dbReference>
<keyword evidence="2" id="KW-0805">Transcription regulation</keyword>
<dbReference type="RefSeq" id="WP_216375815.1">
    <property type="nucleotide sequence ID" value="NZ_JAJEOW010000001.1"/>
</dbReference>
<evidence type="ECO:0000313" key="7">
    <source>
        <dbReference type="Proteomes" id="UP000686327"/>
    </source>
</evidence>
<gene>
    <name evidence="6" type="ORF">KC222_11360</name>
</gene>